<keyword evidence="5" id="KW-1185">Reference proteome</keyword>
<accession>A0A286RIE9</accession>
<name>A0A286RIE9_9BACT</name>
<proteinExistence type="predicted"/>
<dbReference type="SUPFAM" id="SSF53187">
    <property type="entry name" value="Zn-dependent exopeptidases"/>
    <property type="match status" value="1"/>
</dbReference>
<dbReference type="Proteomes" id="UP000215086">
    <property type="component" value="Chromosome"/>
</dbReference>
<dbReference type="GO" id="GO:0008270">
    <property type="term" value="F:zinc ion binding"/>
    <property type="evidence" value="ECO:0007669"/>
    <property type="project" value="TreeGrafter"/>
</dbReference>
<organism evidence="4 5">
    <name type="scientific">Thermogutta terrifontis</name>
    <dbReference type="NCBI Taxonomy" id="1331910"/>
    <lineage>
        <taxon>Bacteria</taxon>
        <taxon>Pseudomonadati</taxon>
        <taxon>Planctomycetota</taxon>
        <taxon>Planctomycetia</taxon>
        <taxon>Pirellulales</taxon>
        <taxon>Thermoguttaceae</taxon>
        <taxon>Thermogutta</taxon>
    </lineage>
</organism>
<gene>
    <name evidence="4" type="ORF">THTE_3135</name>
</gene>
<sequence length="332" mass="37821">MARLIGGAGVFLLFAFGSGLLLWQFLPRGTGRVSHWRLEQIPFDGARAFRYLEQLCEIGPRPSGSPGMAKQQELLLKHFAELGAEVELQRFSGRDPRTGDPVPMANLIARFFPERTERILLCAHYDTLPFPLRDRVNPRGRFIGANDGASGVAVLMEMAHHVSKLPPDMGVDMVCFDGEEFIFSEWDPYFQGSEYFAQQYVESAPQRRWRYRAAVLFDMVGDADLQIYQERNSAWWRDSRWIVDGIWKTAARLKVLEFIPQKKYEIRDDHLALHNIGGIPSCVLIDFDYPAWHTQNDVPAQCSPLSLAKVGWVVLEWLRSLDVNTLPQPQGG</sequence>
<dbReference type="GO" id="GO:0016603">
    <property type="term" value="F:glutaminyl-peptide cyclotransferase activity"/>
    <property type="evidence" value="ECO:0007669"/>
    <property type="project" value="TreeGrafter"/>
</dbReference>
<dbReference type="KEGG" id="ttf:THTE_3135"/>
<keyword evidence="4" id="KW-0645">Protease</keyword>
<evidence type="ECO:0000256" key="1">
    <source>
        <dbReference type="ARBA" id="ARBA00022679"/>
    </source>
</evidence>
<evidence type="ECO:0000256" key="2">
    <source>
        <dbReference type="ARBA" id="ARBA00023315"/>
    </source>
</evidence>
<reference evidence="4 5" key="1">
    <citation type="journal article" name="Front. Microbiol.">
        <title>Sugar Metabolism of the First Thermophilic Planctomycete Thermogutta terrifontis: Comparative Genomic and Transcriptomic Approaches.</title>
        <authorList>
            <person name="Elcheninov A.G."/>
            <person name="Menzel P."/>
            <person name="Gudbergsdottir S.R."/>
            <person name="Slesarev A.I."/>
            <person name="Kadnikov V.V."/>
            <person name="Krogh A."/>
            <person name="Bonch-Osmolovskaya E.A."/>
            <person name="Peng X."/>
            <person name="Kublanov I.V."/>
        </authorList>
    </citation>
    <scope>NUCLEOTIDE SEQUENCE [LARGE SCALE GENOMIC DNA]</scope>
    <source>
        <strain evidence="4 5">R1</strain>
    </source>
</reference>
<keyword evidence="2" id="KW-0012">Acyltransferase</keyword>
<dbReference type="Gene3D" id="3.40.630.10">
    <property type="entry name" value="Zn peptidases"/>
    <property type="match status" value="1"/>
</dbReference>
<keyword evidence="4" id="KW-0378">Hydrolase</keyword>
<evidence type="ECO:0000313" key="4">
    <source>
        <dbReference type="EMBL" id="ASV75737.1"/>
    </source>
</evidence>
<dbReference type="GO" id="GO:0004177">
    <property type="term" value="F:aminopeptidase activity"/>
    <property type="evidence" value="ECO:0007669"/>
    <property type="project" value="UniProtKB-KW"/>
</dbReference>
<evidence type="ECO:0000259" key="3">
    <source>
        <dbReference type="Pfam" id="PF04389"/>
    </source>
</evidence>
<keyword evidence="4" id="KW-0031">Aminopeptidase</keyword>
<dbReference type="InterPro" id="IPR007484">
    <property type="entry name" value="Peptidase_M28"/>
</dbReference>
<dbReference type="AlphaFoldDB" id="A0A286RIE9"/>
<evidence type="ECO:0000313" key="5">
    <source>
        <dbReference type="Proteomes" id="UP000215086"/>
    </source>
</evidence>
<dbReference type="EMBL" id="CP018477">
    <property type="protein sequence ID" value="ASV75737.1"/>
    <property type="molecule type" value="Genomic_DNA"/>
</dbReference>
<keyword evidence="1" id="KW-0808">Transferase</keyword>
<protein>
    <submittedName>
        <fullName evidence="4">Leucine aminopeptidase</fullName>
    </submittedName>
</protein>
<dbReference type="PANTHER" id="PTHR12283:SF6">
    <property type="entry name" value="GLUTAMINYL-PEPTIDE CYCLOTRANSFERASE-RELATED"/>
    <property type="match status" value="1"/>
</dbReference>
<dbReference type="PANTHER" id="PTHR12283">
    <property type="entry name" value="GLUTAMINYL-PEPTIDE CYCLOTRANSFERASE"/>
    <property type="match status" value="1"/>
</dbReference>
<dbReference type="Pfam" id="PF04389">
    <property type="entry name" value="Peptidase_M28"/>
    <property type="match status" value="1"/>
</dbReference>
<dbReference type="InterPro" id="IPR040234">
    <property type="entry name" value="QC/QCL"/>
</dbReference>
<feature type="domain" description="Peptidase M28" evidence="3">
    <location>
        <begin position="106"/>
        <end position="317"/>
    </location>
</feature>